<name>A0ABS8V1R9_DATST</name>
<sequence>MNPNEENMNTIEETSATLVHINTEEETVACLASMYMNQENMYERVREELYRSLGMTSGDSLMNENERINIDSHDCFNNVIHLDEDGEADEKYNEVVESDEEHILGDEFEEYDVDRESEDIFTEKNVVAGPISGRQFRDKDSLFAF</sequence>
<proteinExistence type="predicted"/>
<accession>A0ABS8V1R9</accession>
<keyword evidence="2" id="KW-1185">Reference proteome</keyword>
<evidence type="ECO:0000313" key="2">
    <source>
        <dbReference type="Proteomes" id="UP000823775"/>
    </source>
</evidence>
<gene>
    <name evidence="1" type="ORF">HAX54_025593</name>
</gene>
<reference evidence="1 2" key="1">
    <citation type="journal article" date="2021" name="BMC Genomics">
        <title>Datura genome reveals duplications of psychoactive alkaloid biosynthetic genes and high mutation rate following tissue culture.</title>
        <authorList>
            <person name="Rajewski A."/>
            <person name="Carter-House D."/>
            <person name="Stajich J."/>
            <person name="Litt A."/>
        </authorList>
    </citation>
    <scope>NUCLEOTIDE SEQUENCE [LARGE SCALE GENOMIC DNA]</scope>
    <source>
        <strain evidence="1">AR-01</strain>
    </source>
</reference>
<evidence type="ECO:0000313" key="1">
    <source>
        <dbReference type="EMBL" id="MCD9640317.1"/>
    </source>
</evidence>
<dbReference type="EMBL" id="JACEIK010003101">
    <property type="protein sequence ID" value="MCD9640317.1"/>
    <property type="molecule type" value="Genomic_DNA"/>
</dbReference>
<organism evidence="1 2">
    <name type="scientific">Datura stramonium</name>
    <name type="common">Jimsonweed</name>
    <name type="synonym">Common thornapple</name>
    <dbReference type="NCBI Taxonomy" id="4076"/>
    <lineage>
        <taxon>Eukaryota</taxon>
        <taxon>Viridiplantae</taxon>
        <taxon>Streptophyta</taxon>
        <taxon>Embryophyta</taxon>
        <taxon>Tracheophyta</taxon>
        <taxon>Spermatophyta</taxon>
        <taxon>Magnoliopsida</taxon>
        <taxon>eudicotyledons</taxon>
        <taxon>Gunneridae</taxon>
        <taxon>Pentapetalae</taxon>
        <taxon>asterids</taxon>
        <taxon>lamiids</taxon>
        <taxon>Solanales</taxon>
        <taxon>Solanaceae</taxon>
        <taxon>Solanoideae</taxon>
        <taxon>Datureae</taxon>
        <taxon>Datura</taxon>
    </lineage>
</organism>
<protein>
    <submittedName>
        <fullName evidence="1">Uncharacterized protein</fullName>
    </submittedName>
</protein>
<comment type="caution">
    <text evidence="1">The sequence shown here is derived from an EMBL/GenBank/DDBJ whole genome shotgun (WGS) entry which is preliminary data.</text>
</comment>
<dbReference type="Proteomes" id="UP000823775">
    <property type="component" value="Unassembled WGS sequence"/>
</dbReference>